<dbReference type="PANTHER" id="PTHR31996">
    <property type="entry name" value="COILED-COIL DOMAIN-CONTAINING PROTEIN 115"/>
    <property type="match status" value="1"/>
</dbReference>
<evidence type="ECO:0000313" key="3">
    <source>
        <dbReference type="Proteomes" id="UP000030764"/>
    </source>
</evidence>
<protein>
    <recommendedName>
        <fullName evidence="1">Vacuolar ATPase assembly protein VMA22</fullName>
    </recommendedName>
</protein>
<gene>
    <name evidence="2" type="ORF">M513_02786</name>
</gene>
<reference evidence="2 3" key="1">
    <citation type="journal article" date="2014" name="Nat. Genet.">
        <title>Genome and transcriptome of the porcine whipworm Trichuris suis.</title>
        <authorList>
            <person name="Jex A.R."/>
            <person name="Nejsum P."/>
            <person name="Schwarz E.M."/>
            <person name="Hu L."/>
            <person name="Young N.D."/>
            <person name="Hall R.S."/>
            <person name="Korhonen P.K."/>
            <person name="Liao S."/>
            <person name="Thamsborg S."/>
            <person name="Xia J."/>
            <person name="Xu P."/>
            <person name="Wang S."/>
            <person name="Scheerlinck J.P."/>
            <person name="Hofmann A."/>
            <person name="Sternberg P.W."/>
            <person name="Wang J."/>
            <person name="Gasser R.B."/>
        </authorList>
    </citation>
    <scope>NUCLEOTIDE SEQUENCE [LARGE SCALE GENOMIC DNA]</scope>
    <source>
        <strain evidence="2">DCEP-RM93M</strain>
    </source>
</reference>
<dbReference type="GO" id="GO:0070072">
    <property type="term" value="P:vacuolar proton-transporting V-type ATPase complex assembly"/>
    <property type="evidence" value="ECO:0007669"/>
    <property type="project" value="InterPro"/>
</dbReference>
<name>A0A085MGI5_9BILA</name>
<dbReference type="GO" id="GO:0051082">
    <property type="term" value="F:unfolded protein binding"/>
    <property type="evidence" value="ECO:0007669"/>
    <property type="project" value="TreeGrafter"/>
</dbReference>
<keyword evidence="3" id="KW-1185">Reference proteome</keyword>
<accession>A0A085MGI5</accession>
<dbReference type="InterPro" id="IPR040357">
    <property type="entry name" value="Vma22/CCDC115"/>
</dbReference>
<evidence type="ECO:0000313" key="2">
    <source>
        <dbReference type="EMBL" id="KFD56331.1"/>
    </source>
</evidence>
<proteinExistence type="predicted"/>
<evidence type="ECO:0000256" key="1">
    <source>
        <dbReference type="ARBA" id="ARBA00093634"/>
    </source>
</evidence>
<organism evidence="2 3">
    <name type="scientific">Trichuris suis</name>
    <name type="common">pig whipworm</name>
    <dbReference type="NCBI Taxonomy" id="68888"/>
    <lineage>
        <taxon>Eukaryota</taxon>
        <taxon>Metazoa</taxon>
        <taxon>Ecdysozoa</taxon>
        <taxon>Nematoda</taxon>
        <taxon>Enoplea</taxon>
        <taxon>Dorylaimia</taxon>
        <taxon>Trichinellida</taxon>
        <taxon>Trichuridae</taxon>
        <taxon>Trichuris</taxon>
    </lineage>
</organism>
<sequence length="183" mass="21211">MIWHHVRKMEEPLSITRTARVTHLSWRRSMLPTIPMRNNMDSSAHCCNHEADDLILDYLETLDDYVRKKFELERQLKECWYHLARARVCLGSTSRVSELQFDFRDQPSSLMLEVSEGGDIFKLMFGMPMAKIERETLKRFGILVPKSLKTAQSAVAPAIQLICEIAALQTKINVLMSKFEPLK</sequence>
<dbReference type="AlphaFoldDB" id="A0A085MGI5"/>
<dbReference type="PANTHER" id="PTHR31996:SF2">
    <property type="entry name" value="COILED-COIL DOMAIN-CONTAINING PROTEIN 115"/>
    <property type="match status" value="1"/>
</dbReference>
<dbReference type="Proteomes" id="UP000030764">
    <property type="component" value="Unassembled WGS sequence"/>
</dbReference>
<dbReference type="EMBL" id="KL363194">
    <property type="protein sequence ID" value="KFD56331.1"/>
    <property type="molecule type" value="Genomic_DNA"/>
</dbReference>